<name>F4S5W4_MELLP</name>
<dbReference type="InParanoid" id="F4S5W4"/>
<dbReference type="KEGG" id="mlr:MELLADRAFT_79358"/>
<dbReference type="HOGENOM" id="CLU_434168_0_0_1"/>
<feature type="compositionally biased region" description="Polar residues" evidence="1">
    <location>
        <begin position="93"/>
        <end position="112"/>
    </location>
</feature>
<feature type="compositionally biased region" description="Polar residues" evidence="1">
    <location>
        <begin position="552"/>
        <end position="564"/>
    </location>
</feature>
<feature type="compositionally biased region" description="Low complexity" evidence="1">
    <location>
        <begin position="18"/>
        <end position="29"/>
    </location>
</feature>
<keyword evidence="3" id="KW-1185">Reference proteome</keyword>
<dbReference type="VEuPathDB" id="FungiDB:MELLADRAFT_79358"/>
<feature type="region of interest" description="Disordered" evidence="1">
    <location>
        <begin position="1"/>
        <end position="70"/>
    </location>
</feature>
<dbReference type="EMBL" id="GL883152">
    <property type="protein sequence ID" value="EGF99970.1"/>
    <property type="molecule type" value="Genomic_DNA"/>
</dbReference>
<organism evidence="3">
    <name type="scientific">Melampsora larici-populina (strain 98AG31 / pathotype 3-4-7)</name>
    <name type="common">Poplar leaf rust fungus</name>
    <dbReference type="NCBI Taxonomy" id="747676"/>
    <lineage>
        <taxon>Eukaryota</taxon>
        <taxon>Fungi</taxon>
        <taxon>Dikarya</taxon>
        <taxon>Basidiomycota</taxon>
        <taxon>Pucciniomycotina</taxon>
        <taxon>Pucciniomycetes</taxon>
        <taxon>Pucciniales</taxon>
        <taxon>Melampsoraceae</taxon>
        <taxon>Melampsora</taxon>
    </lineage>
</organism>
<dbReference type="RefSeq" id="XP_007416757.1">
    <property type="nucleotide sequence ID" value="XM_007416695.1"/>
</dbReference>
<evidence type="ECO:0000313" key="2">
    <source>
        <dbReference type="EMBL" id="EGF99970.1"/>
    </source>
</evidence>
<evidence type="ECO:0000313" key="3">
    <source>
        <dbReference type="Proteomes" id="UP000001072"/>
    </source>
</evidence>
<evidence type="ECO:0000256" key="1">
    <source>
        <dbReference type="SAM" id="MobiDB-lite"/>
    </source>
</evidence>
<dbReference type="OrthoDB" id="2499072at2759"/>
<accession>F4S5W4</accession>
<sequence>MPNLRKRRNDSTTQQVESRTATASVSTRSTRAKNRIPVTSELAPPAKRSKRTQASQNPTSIDPPSPSQQIEDVLPDLTLAARLAPPDQDDSTRPTQDASQRQDNSTRSTQPRLATLPDRNDPTFPTIHNYKEHLLRWPQGKIRKYLSVHRSELSNRPSQAIQTELKLAYQTFEHTLLMIAMVGNISEKTMRKQVPESRNKRRKGGYSIYRRFGKKPLSESMSEPGQKDGVLSLRNKRNGCRWSSLDKDSKDVFKPKIFFALAGLPIPRDYIDKKKLDLTTGDIHQSGDHSPPIPAISAEDEALYRPIYEELVDESKVLTLLKPKAMGATVAKTQRRAQKMLKEIAGDLAHERKDCNMAYYLLGVSTEMPGKGKGTPWSVEYSSHPQVGTWANDQYGFRRVFAAYAQGASMGEAIVSSNKDTLGTCTRTKLTAGTSGGQSCDRVKGRLSHLLRLLITKANGSTPPQSFPQTANPQQSLYRRNLDFDIVQLEGSQLSKEALEKGFRGMTTQDRRNWITDLEQALFCLRKDPYSENVGLTPSDIVEEADKDASPTGKQITKPKSSATKGAGIQDEEDEEDDEEDDDNEEEENDDDDEDDDDDDDDEEDNDNDDDDDEDNDDDEDDQDQSNGQG</sequence>
<feature type="region of interest" description="Disordered" evidence="1">
    <location>
        <begin position="84"/>
        <end position="125"/>
    </location>
</feature>
<feature type="compositionally biased region" description="Acidic residues" evidence="1">
    <location>
        <begin position="570"/>
        <end position="624"/>
    </location>
</feature>
<feature type="region of interest" description="Disordered" evidence="1">
    <location>
        <begin position="530"/>
        <end position="630"/>
    </location>
</feature>
<dbReference type="GeneID" id="18933257"/>
<reference evidence="3" key="1">
    <citation type="journal article" date="2011" name="Proc. Natl. Acad. Sci. U.S.A.">
        <title>Obligate biotrophy features unraveled by the genomic analysis of rust fungi.</title>
        <authorList>
            <person name="Duplessis S."/>
            <person name="Cuomo C.A."/>
            <person name="Lin Y.-C."/>
            <person name="Aerts A."/>
            <person name="Tisserant E."/>
            <person name="Veneault-Fourrey C."/>
            <person name="Joly D.L."/>
            <person name="Hacquard S."/>
            <person name="Amselem J."/>
            <person name="Cantarel B.L."/>
            <person name="Chiu R."/>
            <person name="Coutinho P.M."/>
            <person name="Feau N."/>
            <person name="Field M."/>
            <person name="Frey P."/>
            <person name="Gelhaye E."/>
            <person name="Goldberg J."/>
            <person name="Grabherr M.G."/>
            <person name="Kodira C.D."/>
            <person name="Kohler A."/>
            <person name="Kuees U."/>
            <person name="Lindquist E.A."/>
            <person name="Lucas S.M."/>
            <person name="Mago R."/>
            <person name="Mauceli E."/>
            <person name="Morin E."/>
            <person name="Murat C."/>
            <person name="Pangilinan J.L."/>
            <person name="Park R."/>
            <person name="Pearson M."/>
            <person name="Quesneville H."/>
            <person name="Rouhier N."/>
            <person name="Sakthikumar S."/>
            <person name="Salamov A.A."/>
            <person name="Schmutz J."/>
            <person name="Selles B."/>
            <person name="Shapiro H."/>
            <person name="Tanguay P."/>
            <person name="Tuskan G.A."/>
            <person name="Henrissat B."/>
            <person name="Van de Peer Y."/>
            <person name="Rouze P."/>
            <person name="Ellis J.G."/>
            <person name="Dodds P.N."/>
            <person name="Schein J.E."/>
            <person name="Zhong S."/>
            <person name="Hamelin R.C."/>
            <person name="Grigoriev I.V."/>
            <person name="Szabo L.J."/>
            <person name="Martin F."/>
        </authorList>
    </citation>
    <scope>NUCLEOTIDE SEQUENCE [LARGE SCALE GENOMIC DNA]</scope>
    <source>
        <strain evidence="3">98AG31 / pathotype 3-4-7</strain>
    </source>
</reference>
<protein>
    <submittedName>
        <fullName evidence="2">Uncharacterized protein</fullName>
    </submittedName>
</protein>
<dbReference type="AlphaFoldDB" id="F4S5W4"/>
<gene>
    <name evidence="2" type="ORF">MELLADRAFT_79358</name>
</gene>
<dbReference type="Proteomes" id="UP000001072">
    <property type="component" value="Unassembled WGS sequence"/>
</dbReference>
<proteinExistence type="predicted"/>